<feature type="compositionally biased region" description="Polar residues" evidence="2">
    <location>
        <begin position="26"/>
        <end position="39"/>
    </location>
</feature>
<feature type="compositionally biased region" description="Acidic residues" evidence="2">
    <location>
        <begin position="633"/>
        <end position="647"/>
    </location>
</feature>
<name>A0A0D1XD80_9EURO</name>
<feature type="region of interest" description="Disordered" evidence="2">
    <location>
        <begin position="585"/>
        <end position="673"/>
    </location>
</feature>
<evidence type="ECO:0000313" key="5">
    <source>
        <dbReference type="Proteomes" id="UP000053599"/>
    </source>
</evidence>
<dbReference type="InterPro" id="IPR019337">
    <property type="entry name" value="Telomere_length_regulation_dom"/>
</dbReference>
<dbReference type="AlphaFoldDB" id="A0A0D1XD80"/>
<dbReference type="PANTHER" id="PTHR15830">
    <property type="entry name" value="TELOMERE LENGTH REGULATION PROTEIN TEL2 FAMILY MEMBER"/>
    <property type="match status" value="1"/>
</dbReference>
<dbReference type="InterPro" id="IPR038528">
    <property type="entry name" value="TEL2_C_sf"/>
</dbReference>
<dbReference type="GO" id="GO:0042162">
    <property type="term" value="F:telomeric DNA binding"/>
    <property type="evidence" value="ECO:0007669"/>
    <property type="project" value="TreeGrafter"/>
</dbReference>
<feature type="compositionally biased region" description="Low complexity" evidence="2">
    <location>
        <begin position="60"/>
        <end position="76"/>
    </location>
</feature>
<proteinExistence type="inferred from homology"/>
<dbReference type="Gene3D" id="1.25.40.720">
    <property type="entry name" value="Telomere length regulation protein 2, C-terminal domain"/>
    <property type="match status" value="1"/>
</dbReference>
<evidence type="ECO:0000313" key="4">
    <source>
        <dbReference type="EMBL" id="KIV85836.1"/>
    </source>
</evidence>
<dbReference type="PANTHER" id="PTHR15830:SF10">
    <property type="entry name" value="TELOMERE LENGTH REGULATION PROTEIN TEL2 HOMOLOG"/>
    <property type="match status" value="1"/>
</dbReference>
<protein>
    <recommendedName>
        <fullName evidence="3">Telomere length regulation protein conserved domain-containing protein</fullName>
    </recommendedName>
</protein>
<sequence>MDDLIKPVKSTRKIQNNIDRFETLSLRDTSASQPSSSKPKVSILDLSSEADDTPSEDFSLRPSIDSSNSSISVLSSHQTHKRPASAAFHQKSYLGQTAPASLPDDAREILKSQPEQEDLTAVLQYLQYGIEGKHDFNVRLPNPKASQIINVLVTVTVPDQWPHLENEQLSKNQAQIKRSLIACLRSVAGLGALLMQIRQHSAPKLDTVNPLLEAAVSVLSSVLSGTAVVKQFLSDAVQLFDNETRRRVFWQEVTSLLAGSRILSTVSQVFATVREPISEKLAWLADGRDYSKWLARNIAMAAIDASTTYPMDRLRTDMLCQSFKRGLSLGYRDAVITELYSSLLLGDRALWTVMHILLQGVSPYDQKSLFDAILRDLARRYLRSNVDVQEKEALLANVSTVGGVAAMINGLVQSNTVLRAHLTHWLTVTEREYAGLGLDARRAVMATVAQDQGMLKAYFLAQQTNAMPDQLQIILGKCLEKFGDKLRIQHDPILQQESIAQTILLALGHLERCSHEAVKQTSSSGLFLGVVSNRLSASVPRARLLGMIVAVAMSRIVDKPGQIMNFGVEEMEGEEAERWLDLPTLQDNVGDSSDLQKERASVHKARTLPKSPRQRRVPATSQPTGAKIIAIEELPDSDDAASDDEDDPSLRPYARPDSNPSDSEDDPTLINRNKPAAPVYITSLVKQLNTTDDPAVVELALKTAPALIRRKASFGDELSANLLPLASSLLNLQDGMSKQDMQQLRVDALIACLVSRPSVMGPWAASTYFEGDFSLSQHAVLLSVIGLGVREIAGIDDELDSVVAPKPVESAFPSKRLPPHIESNYSSNSSIINTLSNKLSHQTLQPMALSAADKLTGPDILKVRTFSSRMAVAAKETAKVEARSKRIPKDLHKVLAESIYLPICSRLILLISALPTSPHLAHSTLVHPSLLRLSLQTLIVIVSTLGPNAMQLPTVTRETLLLLMAIHTSPSVAHDPTVLPAILHLLLTILDLNVEAGSTAEERLVTDFGSMIAELVSWAADLGIRVSIPEVHGDEGLGMAMPWPILVAGIQVKWQEVGRKFQGRMLGLMASTDFDEF</sequence>
<reference evidence="4 5" key="1">
    <citation type="submission" date="2015-01" db="EMBL/GenBank/DDBJ databases">
        <title>The Genome Sequence of Exophiala sideris CBS121828.</title>
        <authorList>
            <consortium name="The Broad Institute Genomics Platform"/>
            <person name="Cuomo C."/>
            <person name="de Hoog S."/>
            <person name="Gorbushina A."/>
            <person name="Stielow B."/>
            <person name="Teixiera M."/>
            <person name="Abouelleil A."/>
            <person name="Chapman S.B."/>
            <person name="Priest M."/>
            <person name="Young S.K."/>
            <person name="Wortman J."/>
            <person name="Nusbaum C."/>
            <person name="Birren B."/>
        </authorList>
    </citation>
    <scope>NUCLEOTIDE SEQUENCE [LARGE SCALE GENOMIC DNA]</scope>
    <source>
        <strain evidence="4 5">CBS 121828</strain>
    </source>
</reference>
<dbReference type="HOGENOM" id="CLU_005799_1_0_1"/>
<accession>A0A0D1XD80</accession>
<feature type="region of interest" description="Disordered" evidence="2">
    <location>
        <begin position="26"/>
        <end position="87"/>
    </location>
</feature>
<dbReference type="GO" id="GO:0051879">
    <property type="term" value="F:Hsp90 protein binding"/>
    <property type="evidence" value="ECO:0007669"/>
    <property type="project" value="TreeGrafter"/>
</dbReference>
<dbReference type="OrthoDB" id="10258062at2759"/>
<dbReference type="GO" id="GO:0051083">
    <property type="term" value="P:'de novo' cotranslational protein folding"/>
    <property type="evidence" value="ECO:0007669"/>
    <property type="project" value="TreeGrafter"/>
</dbReference>
<dbReference type="Pfam" id="PF10193">
    <property type="entry name" value="Telomere_reg-2"/>
    <property type="match status" value="1"/>
</dbReference>
<gene>
    <name evidence="4" type="ORF">PV11_01491</name>
</gene>
<evidence type="ECO:0000256" key="1">
    <source>
        <dbReference type="ARBA" id="ARBA00006133"/>
    </source>
</evidence>
<dbReference type="EMBL" id="KN846951">
    <property type="protein sequence ID" value="KIV85836.1"/>
    <property type="molecule type" value="Genomic_DNA"/>
</dbReference>
<feature type="compositionally biased region" description="Basic residues" evidence="2">
    <location>
        <begin position="602"/>
        <end position="616"/>
    </location>
</feature>
<evidence type="ECO:0000256" key="2">
    <source>
        <dbReference type="SAM" id="MobiDB-lite"/>
    </source>
</evidence>
<dbReference type="InterPro" id="IPR051970">
    <property type="entry name" value="TEL2_Regulation"/>
</dbReference>
<dbReference type="GO" id="GO:0005829">
    <property type="term" value="C:cytosol"/>
    <property type="evidence" value="ECO:0007669"/>
    <property type="project" value="TreeGrafter"/>
</dbReference>
<comment type="similarity">
    <text evidence="1">Belongs to the TEL2 family.</text>
</comment>
<dbReference type="STRING" id="1016849.A0A0D1XD80"/>
<organism evidence="4 5">
    <name type="scientific">Exophiala sideris</name>
    <dbReference type="NCBI Taxonomy" id="1016849"/>
    <lineage>
        <taxon>Eukaryota</taxon>
        <taxon>Fungi</taxon>
        <taxon>Dikarya</taxon>
        <taxon>Ascomycota</taxon>
        <taxon>Pezizomycotina</taxon>
        <taxon>Eurotiomycetes</taxon>
        <taxon>Chaetothyriomycetidae</taxon>
        <taxon>Chaetothyriales</taxon>
        <taxon>Herpotrichiellaceae</taxon>
        <taxon>Exophiala</taxon>
    </lineage>
</organism>
<feature type="domain" description="Telomere length regulation protein conserved" evidence="3">
    <location>
        <begin position="678"/>
        <end position="788"/>
    </location>
</feature>
<dbReference type="Proteomes" id="UP000053599">
    <property type="component" value="Unassembled WGS sequence"/>
</dbReference>
<evidence type="ECO:0000259" key="3">
    <source>
        <dbReference type="Pfam" id="PF10193"/>
    </source>
</evidence>